<proteinExistence type="predicted"/>
<reference evidence="1" key="1">
    <citation type="submission" date="2015-04" db="UniProtKB">
        <authorList>
            <consortium name="EnsemblPlants"/>
        </authorList>
    </citation>
    <scope>IDENTIFICATION</scope>
</reference>
<accession>A0A0E0LEY7</accession>
<dbReference type="HOGENOM" id="CLU_049967_0_0_1"/>
<dbReference type="Gramene" id="OPUNC06G23210.1">
    <property type="protein sequence ID" value="OPUNC06G23210.1"/>
    <property type="gene ID" value="OPUNC06G23210"/>
</dbReference>
<evidence type="ECO:0000313" key="2">
    <source>
        <dbReference type="Proteomes" id="UP000026962"/>
    </source>
</evidence>
<reference evidence="1" key="2">
    <citation type="submission" date="2018-05" db="EMBL/GenBank/DDBJ databases">
        <title>OpunRS2 (Oryza punctata Reference Sequence Version 2).</title>
        <authorList>
            <person name="Zhang J."/>
            <person name="Kudrna D."/>
            <person name="Lee S."/>
            <person name="Talag J."/>
            <person name="Welchert J."/>
            <person name="Wing R.A."/>
        </authorList>
    </citation>
    <scope>NUCLEOTIDE SEQUENCE [LARGE SCALE GENOMIC DNA]</scope>
</reference>
<dbReference type="AlphaFoldDB" id="A0A0E0LEY7"/>
<keyword evidence="2" id="KW-1185">Reference proteome</keyword>
<dbReference type="Proteomes" id="UP000026962">
    <property type="component" value="Chromosome 6"/>
</dbReference>
<dbReference type="OMA" id="FDENCPV"/>
<sequence length="336" mass="37286">MGRLAGVPFLPIGAAAADRIGRAAVSSAPPQIRAKVTTGGGSKPHLRCWIQHLSILPLRSHLPGPLDKFLRLGQDLDWPLPCEQLKQHHSKTDQSGKAKIRNTSSEFSVEEDIAGFDVTVNNLPRADGSSPDMLLLSNRSSSNIEDGICPVKLLLLALRATIFFITSHCFDENCPVNKLLEIFSTWRGKPPLGDSNSGRERRRLKLTSRTMMLLENNNSIGRLRCNSPVRLPRDGEMRPWRPLEANETSVTVPSLLQLMPSHLQQSKPFTHDVLRLLLWPGKRPSRKPMRELSSCSVQELVGEANESRRITRTLKKATDNLVVVLHGKLGSCMVLS</sequence>
<dbReference type="EnsemblPlants" id="OPUNC06G23210.1">
    <property type="protein sequence ID" value="OPUNC06G23210.1"/>
    <property type="gene ID" value="OPUNC06G23210"/>
</dbReference>
<name>A0A0E0LEY7_ORYPU</name>
<organism evidence="1">
    <name type="scientific">Oryza punctata</name>
    <name type="common">Red rice</name>
    <dbReference type="NCBI Taxonomy" id="4537"/>
    <lineage>
        <taxon>Eukaryota</taxon>
        <taxon>Viridiplantae</taxon>
        <taxon>Streptophyta</taxon>
        <taxon>Embryophyta</taxon>
        <taxon>Tracheophyta</taxon>
        <taxon>Spermatophyta</taxon>
        <taxon>Magnoliopsida</taxon>
        <taxon>Liliopsida</taxon>
        <taxon>Poales</taxon>
        <taxon>Poaceae</taxon>
        <taxon>BOP clade</taxon>
        <taxon>Oryzoideae</taxon>
        <taxon>Oryzeae</taxon>
        <taxon>Oryzinae</taxon>
        <taxon>Oryza</taxon>
    </lineage>
</organism>
<protein>
    <submittedName>
        <fullName evidence="1">Uncharacterized protein</fullName>
    </submittedName>
</protein>
<evidence type="ECO:0000313" key="1">
    <source>
        <dbReference type="EnsemblPlants" id="OPUNC06G23210.1"/>
    </source>
</evidence>